<evidence type="ECO:0000256" key="1">
    <source>
        <dbReference type="SAM" id="Phobius"/>
    </source>
</evidence>
<dbReference type="STRING" id="314230.DSM3645_11756"/>
<dbReference type="HOGENOM" id="CLU_2080184_0_0_0"/>
<dbReference type="RefSeq" id="WP_002650247.1">
    <property type="nucleotide sequence ID" value="NZ_CH672376.1"/>
</dbReference>
<protein>
    <submittedName>
        <fullName evidence="2">Uncharacterized protein</fullName>
    </submittedName>
</protein>
<evidence type="ECO:0000313" key="3">
    <source>
        <dbReference type="Proteomes" id="UP000004358"/>
    </source>
</evidence>
<keyword evidence="1" id="KW-1133">Transmembrane helix</keyword>
<dbReference type="AlphaFoldDB" id="A3ZRC1"/>
<evidence type="ECO:0000313" key="2">
    <source>
        <dbReference type="EMBL" id="EAQ80690.1"/>
    </source>
</evidence>
<reference evidence="2 3" key="1">
    <citation type="submission" date="2006-02" db="EMBL/GenBank/DDBJ databases">
        <authorList>
            <person name="Amann R."/>
            <person name="Ferriera S."/>
            <person name="Johnson J."/>
            <person name="Kravitz S."/>
            <person name="Halpern A."/>
            <person name="Remington K."/>
            <person name="Beeson K."/>
            <person name="Tran B."/>
            <person name="Rogers Y.-H."/>
            <person name="Friedman R."/>
            <person name="Venter J.C."/>
        </authorList>
    </citation>
    <scope>NUCLEOTIDE SEQUENCE [LARGE SCALE GENOMIC DNA]</scope>
    <source>
        <strain evidence="2 3">DSM 3645</strain>
    </source>
</reference>
<keyword evidence="1" id="KW-0812">Transmembrane</keyword>
<proteinExistence type="predicted"/>
<dbReference type="EMBL" id="AANZ01000007">
    <property type="protein sequence ID" value="EAQ80690.1"/>
    <property type="molecule type" value="Genomic_DNA"/>
</dbReference>
<comment type="caution">
    <text evidence="2">The sequence shown here is derived from an EMBL/GenBank/DDBJ whole genome shotgun (WGS) entry which is preliminary data.</text>
</comment>
<accession>A3ZRC1</accession>
<keyword evidence="1" id="KW-0472">Membrane</keyword>
<name>A3ZRC1_9BACT</name>
<sequence length="117" mass="13164">MTQRSIILTTIVAVLVLIATVDHYQYEAHGKRRSAIVSEFGGRTGSLMGWPWGKEVMISLPRPLSNEELRRLAILNAAGRDYVSVWFQCELNDEQLKAVKQVLSRCGVHASPQEVDR</sequence>
<organism evidence="2 3">
    <name type="scientific">Blastopirellula marina DSM 3645</name>
    <dbReference type="NCBI Taxonomy" id="314230"/>
    <lineage>
        <taxon>Bacteria</taxon>
        <taxon>Pseudomonadati</taxon>
        <taxon>Planctomycetota</taxon>
        <taxon>Planctomycetia</taxon>
        <taxon>Pirellulales</taxon>
        <taxon>Pirellulaceae</taxon>
        <taxon>Blastopirellula</taxon>
    </lineage>
</organism>
<dbReference type="Proteomes" id="UP000004358">
    <property type="component" value="Unassembled WGS sequence"/>
</dbReference>
<gene>
    <name evidence="2" type="ORF">DSM3645_11756</name>
</gene>
<dbReference type="OrthoDB" id="279963at2"/>
<feature type="transmembrane region" description="Helical" evidence="1">
    <location>
        <begin position="6"/>
        <end position="24"/>
    </location>
</feature>